<dbReference type="EMBL" id="KQ983176">
    <property type="protein sequence ID" value="KYQ46901.1"/>
    <property type="molecule type" value="Genomic_DNA"/>
</dbReference>
<keyword evidence="2" id="KW-1133">Transmembrane helix</keyword>
<dbReference type="STRING" id="64791.A0A151WGF1"/>
<protein>
    <submittedName>
        <fullName evidence="3">Immunoglobulin-binding protein 1b</fullName>
    </submittedName>
</protein>
<gene>
    <name evidence="3" type="ORF">ALC60_14070</name>
</gene>
<keyword evidence="2" id="KW-0812">Transmembrane</keyword>
<name>A0A151WGF1_9HYME</name>
<evidence type="ECO:0000256" key="2">
    <source>
        <dbReference type="SAM" id="Phobius"/>
    </source>
</evidence>
<dbReference type="PANTHER" id="PTHR10933:SF9">
    <property type="entry name" value="IMMUNOGLOBULIN-BINDING PROTEIN 1"/>
    <property type="match status" value="1"/>
</dbReference>
<feature type="compositionally biased region" description="Polar residues" evidence="1">
    <location>
        <begin position="419"/>
        <end position="429"/>
    </location>
</feature>
<feature type="transmembrane region" description="Helical" evidence="2">
    <location>
        <begin position="95"/>
        <end position="114"/>
    </location>
</feature>
<dbReference type="Gene3D" id="1.25.40.540">
    <property type="entry name" value="TAP42-like family"/>
    <property type="match status" value="1"/>
</dbReference>
<keyword evidence="2" id="KW-0472">Membrane</keyword>
<dbReference type="GO" id="GO:0009966">
    <property type="term" value="P:regulation of signal transduction"/>
    <property type="evidence" value="ECO:0007669"/>
    <property type="project" value="InterPro"/>
</dbReference>
<organism evidence="3 4">
    <name type="scientific">Mycetomoellerius zeteki</name>
    <dbReference type="NCBI Taxonomy" id="64791"/>
    <lineage>
        <taxon>Eukaryota</taxon>
        <taxon>Metazoa</taxon>
        <taxon>Ecdysozoa</taxon>
        <taxon>Arthropoda</taxon>
        <taxon>Hexapoda</taxon>
        <taxon>Insecta</taxon>
        <taxon>Pterygota</taxon>
        <taxon>Neoptera</taxon>
        <taxon>Endopterygota</taxon>
        <taxon>Hymenoptera</taxon>
        <taxon>Apocrita</taxon>
        <taxon>Aculeata</taxon>
        <taxon>Formicoidea</taxon>
        <taxon>Formicidae</taxon>
        <taxon>Myrmicinae</taxon>
        <taxon>Mycetomoellerius</taxon>
    </lineage>
</organism>
<feature type="non-terminal residue" evidence="3">
    <location>
        <position position="1"/>
    </location>
</feature>
<dbReference type="GO" id="GO:0035303">
    <property type="term" value="P:regulation of dephosphorylation"/>
    <property type="evidence" value="ECO:0007669"/>
    <property type="project" value="TreeGrafter"/>
</dbReference>
<evidence type="ECO:0000313" key="3">
    <source>
        <dbReference type="EMBL" id="KYQ46901.1"/>
    </source>
</evidence>
<evidence type="ECO:0000313" key="4">
    <source>
        <dbReference type="Proteomes" id="UP000075809"/>
    </source>
</evidence>
<evidence type="ECO:0000256" key="1">
    <source>
        <dbReference type="SAM" id="MobiDB-lite"/>
    </source>
</evidence>
<dbReference type="InterPro" id="IPR038511">
    <property type="entry name" value="TAP42/TAP46-like_sf"/>
</dbReference>
<dbReference type="InterPro" id="IPR007304">
    <property type="entry name" value="TAP46-like"/>
</dbReference>
<dbReference type="Proteomes" id="UP000075809">
    <property type="component" value="Unassembled WGS sequence"/>
</dbReference>
<dbReference type="GO" id="GO:0005829">
    <property type="term" value="C:cytosol"/>
    <property type="evidence" value="ECO:0007669"/>
    <property type="project" value="TreeGrafter"/>
</dbReference>
<reference evidence="3 4" key="1">
    <citation type="submission" date="2015-09" db="EMBL/GenBank/DDBJ databases">
        <title>Trachymyrmex zeteki WGS genome.</title>
        <authorList>
            <person name="Nygaard S."/>
            <person name="Hu H."/>
            <person name="Boomsma J."/>
            <person name="Zhang G."/>
        </authorList>
    </citation>
    <scope>NUCLEOTIDE SEQUENCE [LARGE SCALE GENOMIC DNA]</scope>
    <source>
        <strain evidence="3">Tzet28-1</strain>
        <tissue evidence="3">Whole body</tissue>
    </source>
</reference>
<keyword evidence="4" id="KW-1185">Reference proteome</keyword>
<feature type="compositionally biased region" description="Basic residues" evidence="1">
    <location>
        <begin position="456"/>
        <end position="468"/>
    </location>
</feature>
<feature type="region of interest" description="Disordered" evidence="1">
    <location>
        <begin position="416"/>
        <end position="468"/>
    </location>
</feature>
<dbReference type="AlphaFoldDB" id="A0A151WGF1"/>
<dbReference type="GO" id="GO:0051721">
    <property type="term" value="F:protein phosphatase 2A binding"/>
    <property type="evidence" value="ECO:0007669"/>
    <property type="project" value="TreeGrafter"/>
</dbReference>
<proteinExistence type="predicted"/>
<sequence>VCDRASMTKLYLRIEHTGTGTNAPSYQGLCNSACFQCFAYFIFFDTTNFSSLYNLLCKILSIIPPVLPILKQPGFTPPTVAGPIIVTFLRCAARIIFLVIFSGIPSAIMAIVLICGNCNVSMMCMVVRHLARMVEESWLLRILELLDQELLDIKRTMHMFEDATRLVSIVDMFSDNETFEEVATENIKYFLLPALLGKLTNQLCIIDDRMHLVKVAEVYFVDFLKRLKAYGLVTNVEIPEISTGDEKKEAGDNENTSESRMLENMIIRRNTKLQRYQQEKDLESRLDTLKKNLDNPNIDDEFKREYFVTLIKLYAVRIVDDLNFLKREKAILENMKEMKPMHTLTSEIQKKQKSAPKLQPIIITRDEIQKKVFGAGYPSLPVLTVQEFYEQKVKDGEWPDSSQHNATNSRCLQDMANKGVSTNNENSETVLKEEKEEKDDPEYLERLRAMDEYKDTHRRGWGNRANRS</sequence>
<feature type="compositionally biased region" description="Basic and acidic residues" evidence="1">
    <location>
        <begin position="441"/>
        <end position="455"/>
    </location>
</feature>
<accession>A0A151WGF1</accession>
<dbReference type="Pfam" id="PF04177">
    <property type="entry name" value="TAP42"/>
    <property type="match status" value="1"/>
</dbReference>
<dbReference type="PANTHER" id="PTHR10933">
    <property type="entry name" value="IMMUNOGLOBULIN-BINDING PROTEIN 1"/>
    <property type="match status" value="1"/>
</dbReference>